<keyword evidence="4" id="KW-1185">Reference proteome</keyword>
<dbReference type="AlphaFoldDB" id="A0A8J7MRQ5"/>
<feature type="signal peptide" evidence="2">
    <location>
        <begin position="1"/>
        <end position="31"/>
    </location>
</feature>
<keyword evidence="2" id="KW-0732">Signal</keyword>
<gene>
    <name evidence="3" type="ORF">JI744_05635</name>
</gene>
<organism evidence="3 4">
    <name type="scientific">Fuscibacter oryzae</name>
    <dbReference type="NCBI Taxonomy" id="2803939"/>
    <lineage>
        <taxon>Bacteria</taxon>
        <taxon>Pseudomonadati</taxon>
        <taxon>Pseudomonadota</taxon>
        <taxon>Alphaproteobacteria</taxon>
        <taxon>Rhodobacterales</taxon>
        <taxon>Paracoccaceae</taxon>
        <taxon>Fuscibacter</taxon>
    </lineage>
</organism>
<dbReference type="Pfam" id="PF13432">
    <property type="entry name" value="TPR_16"/>
    <property type="match status" value="1"/>
</dbReference>
<dbReference type="PROSITE" id="PS50005">
    <property type="entry name" value="TPR"/>
    <property type="match status" value="1"/>
</dbReference>
<dbReference type="Pfam" id="PF00515">
    <property type="entry name" value="TPR_1"/>
    <property type="match status" value="1"/>
</dbReference>
<evidence type="ECO:0000313" key="3">
    <source>
        <dbReference type="EMBL" id="MBL4927584.1"/>
    </source>
</evidence>
<sequence length="190" mass="20948">MRFRVRLHNHIVAAVLPILLAMTAAALPAMADPSRLDSLFERLRASNDADARQIEREIWIEWSKSGSPAMDLLLQRGRDALEAGDTEGAIAHLTALVDHAPDFAEGWNARATAYYNAGLLGPSIHDIGRTLELNPRHFGALSGLAMIFEELKRPEKALEVYRKVLEIDPHAEGVPDAITRLTAEIQGQDL</sequence>
<dbReference type="Proteomes" id="UP000619033">
    <property type="component" value="Unassembled WGS sequence"/>
</dbReference>
<protein>
    <submittedName>
        <fullName evidence="3">Tetratricopeptide repeat protein</fullName>
    </submittedName>
</protein>
<dbReference type="SMART" id="SM00028">
    <property type="entry name" value="TPR"/>
    <property type="match status" value="3"/>
</dbReference>
<evidence type="ECO:0000256" key="1">
    <source>
        <dbReference type="PROSITE-ProRule" id="PRU00339"/>
    </source>
</evidence>
<dbReference type="InterPro" id="IPR019734">
    <property type="entry name" value="TPR_rpt"/>
</dbReference>
<dbReference type="SUPFAM" id="SSF48452">
    <property type="entry name" value="TPR-like"/>
    <property type="match status" value="1"/>
</dbReference>
<comment type="caution">
    <text evidence="3">The sequence shown here is derived from an EMBL/GenBank/DDBJ whole genome shotgun (WGS) entry which is preliminary data.</text>
</comment>
<feature type="chain" id="PRO_5035244365" evidence="2">
    <location>
        <begin position="32"/>
        <end position="190"/>
    </location>
</feature>
<dbReference type="Gene3D" id="1.25.40.10">
    <property type="entry name" value="Tetratricopeptide repeat domain"/>
    <property type="match status" value="1"/>
</dbReference>
<evidence type="ECO:0000256" key="2">
    <source>
        <dbReference type="SAM" id="SignalP"/>
    </source>
</evidence>
<reference evidence="3" key="1">
    <citation type="submission" date="2021-01" db="EMBL/GenBank/DDBJ databases">
        <title>Genome seq and assembly of Tabrizicola sp. KVB23.</title>
        <authorList>
            <person name="Chhetri G."/>
        </authorList>
    </citation>
    <scope>NUCLEOTIDE SEQUENCE</scope>
    <source>
        <strain evidence="3">KVB23</strain>
    </source>
</reference>
<keyword evidence="1" id="KW-0802">TPR repeat</keyword>
<dbReference type="EMBL" id="JAESVP010000002">
    <property type="protein sequence ID" value="MBL4927584.1"/>
    <property type="molecule type" value="Genomic_DNA"/>
</dbReference>
<proteinExistence type="predicted"/>
<accession>A0A8J7MRQ5</accession>
<evidence type="ECO:0000313" key="4">
    <source>
        <dbReference type="Proteomes" id="UP000619033"/>
    </source>
</evidence>
<name>A0A8J7MRQ5_9RHOB</name>
<feature type="repeat" description="TPR" evidence="1">
    <location>
        <begin position="138"/>
        <end position="171"/>
    </location>
</feature>
<dbReference type="InterPro" id="IPR011990">
    <property type="entry name" value="TPR-like_helical_dom_sf"/>
</dbReference>